<accession>A0ACC3DKC9</accession>
<name>A0ACC3DKC9_9PEZI</name>
<comment type="caution">
    <text evidence="1">The sequence shown here is derived from an EMBL/GenBank/DDBJ whole genome shotgun (WGS) entry which is preliminary data.</text>
</comment>
<proteinExistence type="predicted"/>
<keyword evidence="2" id="KW-1185">Reference proteome</keyword>
<feature type="non-terminal residue" evidence="1">
    <location>
        <position position="116"/>
    </location>
</feature>
<protein>
    <submittedName>
        <fullName evidence="1">Uncharacterized protein</fullName>
    </submittedName>
</protein>
<organism evidence="1 2">
    <name type="scientific">Coniosporium uncinatum</name>
    <dbReference type="NCBI Taxonomy" id="93489"/>
    <lineage>
        <taxon>Eukaryota</taxon>
        <taxon>Fungi</taxon>
        <taxon>Dikarya</taxon>
        <taxon>Ascomycota</taxon>
        <taxon>Pezizomycotina</taxon>
        <taxon>Dothideomycetes</taxon>
        <taxon>Dothideomycetes incertae sedis</taxon>
        <taxon>Coniosporium</taxon>
    </lineage>
</organism>
<gene>
    <name evidence="1" type="ORF">LTS18_011357</name>
</gene>
<reference evidence="1" key="1">
    <citation type="submission" date="2024-09" db="EMBL/GenBank/DDBJ databases">
        <title>Black Yeasts Isolated from many extreme environments.</title>
        <authorList>
            <person name="Coleine C."/>
            <person name="Stajich J.E."/>
            <person name="Selbmann L."/>
        </authorList>
    </citation>
    <scope>NUCLEOTIDE SEQUENCE</scope>
    <source>
        <strain evidence="1">CCFEE 5737</strain>
    </source>
</reference>
<dbReference type="Proteomes" id="UP001186974">
    <property type="component" value="Unassembled WGS sequence"/>
</dbReference>
<sequence length="116" mass="12313">MSPQIQPKDDQERSPEKNGTITSAEFEKSEEPASAKNSEVETSAPADALQKDETDLVEAGAPEAPEGKHNNVEAPKPVTGSLDVAQESERQEDKISASNAVEQEKAAVGKPPSSEE</sequence>
<dbReference type="EMBL" id="JAWDJW010003277">
    <property type="protein sequence ID" value="KAK3077044.1"/>
    <property type="molecule type" value="Genomic_DNA"/>
</dbReference>
<evidence type="ECO:0000313" key="2">
    <source>
        <dbReference type="Proteomes" id="UP001186974"/>
    </source>
</evidence>
<evidence type="ECO:0000313" key="1">
    <source>
        <dbReference type="EMBL" id="KAK3077044.1"/>
    </source>
</evidence>